<gene>
    <name evidence="2" type="ORF">EZS28_037169</name>
</gene>
<accession>A0A5J4UAR5</accession>
<feature type="compositionally biased region" description="Polar residues" evidence="1">
    <location>
        <begin position="209"/>
        <end position="221"/>
    </location>
</feature>
<comment type="caution">
    <text evidence="2">The sequence shown here is derived from an EMBL/GenBank/DDBJ whole genome shotgun (WGS) entry which is preliminary data.</text>
</comment>
<organism evidence="2 3">
    <name type="scientific">Streblomastix strix</name>
    <dbReference type="NCBI Taxonomy" id="222440"/>
    <lineage>
        <taxon>Eukaryota</taxon>
        <taxon>Metamonada</taxon>
        <taxon>Preaxostyla</taxon>
        <taxon>Oxymonadida</taxon>
        <taxon>Streblomastigidae</taxon>
        <taxon>Streblomastix</taxon>
    </lineage>
</organism>
<feature type="non-terminal residue" evidence="2">
    <location>
        <position position="321"/>
    </location>
</feature>
<evidence type="ECO:0000313" key="3">
    <source>
        <dbReference type="Proteomes" id="UP000324800"/>
    </source>
</evidence>
<proteinExistence type="predicted"/>
<feature type="region of interest" description="Disordered" evidence="1">
    <location>
        <begin position="131"/>
        <end position="155"/>
    </location>
</feature>
<feature type="region of interest" description="Disordered" evidence="1">
    <location>
        <begin position="204"/>
        <end position="264"/>
    </location>
</feature>
<dbReference type="AlphaFoldDB" id="A0A5J4UAR5"/>
<protein>
    <recommendedName>
        <fullName evidence="4">LisH domain-containing protein</fullName>
    </recommendedName>
</protein>
<feature type="compositionally biased region" description="Low complexity" evidence="1">
    <location>
        <begin position="222"/>
        <end position="264"/>
    </location>
</feature>
<evidence type="ECO:0000313" key="2">
    <source>
        <dbReference type="EMBL" id="KAA6367304.1"/>
    </source>
</evidence>
<feature type="compositionally biased region" description="Low complexity" evidence="1">
    <location>
        <begin position="133"/>
        <end position="147"/>
    </location>
</feature>
<reference evidence="2 3" key="1">
    <citation type="submission" date="2019-03" db="EMBL/GenBank/DDBJ databases">
        <title>Single cell metagenomics reveals metabolic interactions within the superorganism composed of flagellate Streblomastix strix and complex community of Bacteroidetes bacteria on its surface.</title>
        <authorList>
            <person name="Treitli S.C."/>
            <person name="Kolisko M."/>
            <person name="Husnik F."/>
            <person name="Keeling P."/>
            <person name="Hampl V."/>
        </authorList>
    </citation>
    <scope>NUCLEOTIDE SEQUENCE [LARGE SCALE GENOMIC DNA]</scope>
    <source>
        <strain evidence="2">ST1C</strain>
    </source>
</reference>
<dbReference type="EMBL" id="SNRW01018477">
    <property type="protein sequence ID" value="KAA6367304.1"/>
    <property type="molecule type" value="Genomic_DNA"/>
</dbReference>
<evidence type="ECO:0008006" key="4">
    <source>
        <dbReference type="Google" id="ProtNLM"/>
    </source>
</evidence>
<name>A0A5J4UAR5_9EUKA</name>
<evidence type="ECO:0000256" key="1">
    <source>
        <dbReference type="SAM" id="MobiDB-lite"/>
    </source>
</evidence>
<dbReference type="Proteomes" id="UP000324800">
    <property type="component" value="Unassembled WGS sequence"/>
</dbReference>
<sequence length="321" mass="35700">MTADFRAEITRQLEERGVIDRFKSQLKSAIYLTIKGKLNDDSTKNVFVQDFKKKSDFYYHVIAFVYDCLVSLHLNNTAAVFIPELEEKNLTPRNQLLERHFPKGVKQTYESGEKAHTPLLEYLMEDFLRPRDQQQSSQQQQQSSTSSGNQARSQNTSFSRIYADTTNQSVNNTGFLPDNSSIAELSADLTMNNAGIFSNNRDESILSPKLTQPPVSQTPPQNNNNNNNNNQGQVSGSTVQQSSSTSNSQSLSSTVSSSSSNTSSDNEIVMEYTLSPHSQQLAANANIANNNIQGTTSQSQLQNKVNAQAFDYTESVQLVNK</sequence>